<keyword evidence="1" id="KW-0460">Magnesium</keyword>
<evidence type="ECO:0000313" key="3">
    <source>
        <dbReference type="EMBL" id="BCM25073.1"/>
    </source>
</evidence>
<dbReference type="GO" id="GO:0016779">
    <property type="term" value="F:nucleotidyltransferase activity"/>
    <property type="evidence" value="ECO:0007669"/>
    <property type="project" value="UniProtKB-ARBA"/>
</dbReference>
<accession>A0A8D5G2Y1</accession>
<dbReference type="Gene3D" id="3.90.550.10">
    <property type="entry name" value="Spore Coat Polysaccharide Biosynthesis Protein SpsA, Chain A"/>
    <property type="match status" value="1"/>
</dbReference>
<evidence type="ECO:0000259" key="2">
    <source>
        <dbReference type="Pfam" id="PF12804"/>
    </source>
</evidence>
<proteinExistence type="predicted"/>
<feature type="domain" description="MobA-like NTP transferase" evidence="2">
    <location>
        <begin position="6"/>
        <end position="173"/>
    </location>
</feature>
<reference evidence="3" key="1">
    <citation type="journal article" date="2021" name="Arch. Microbiol.">
        <title>Methyloradius palustris gen. nov., sp. nov., a methanol-oxidizing bacterium isolated from snow.</title>
        <authorList>
            <person name="Miyadera T."/>
            <person name="Kojima H."/>
            <person name="Fukui M."/>
        </authorList>
    </citation>
    <scope>NUCLEOTIDE SEQUENCE</scope>
    <source>
        <strain evidence="3">Zm11</strain>
    </source>
</reference>
<dbReference type="Proteomes" id="UP000826722">
    <property type="component" value="Chromosome"/>
</dbReference>
<sequence>MKHIAAIILAAGSAKRFGSNKLLEPMTLDESTMPMLAHSIKPWLQVFDRINIVVNVNSDALQKAVCQALPEAVNQLRWLVCENANAGIGVSLGYGVRESVEADGWLIGLGDMPSVPAAAIREVKEALINGAMLAAPYYQKKRGHPVGLSASYGNELQQLEHDSGAKEILARDHELISHVNSDQAGICIDIDTSEDLYSYQKHLHSNSKITH</sequence>
<gene>
    <name evidence="3" type="ORF">ZMTM_13320</name>
</gene>
<dbReference type="RefSeq" id="WP_221763199.1">
    <property type="nucleotide sequence ID" value="NZ_AP024110.1"/>
</dbReference>
<dbReference type="InterPro" id="IPR025877">
    <property type="entry name" value="MobA-like_NTP_Trfase"/>
</dbReference>
<dbReference type="SUPFAM" id="SSF53448">
    <property type="entry name" value="Nucleotide-diphospho-sugar transferases"/>
    <property type="match status" value="1"/>
</dbReference>
<evidence type="ECO:0000313" key="4">
    <source>
        <dbReference type="Proteomes" id="UP000826722"/>
    </source>
</evidence>
<name>A0A8D5G2Y1_9PROT</name>
<dbReference type="CDD" id="cd04182">
    <property type="entry name" value="GT_2_like_f"/>
    <property type="match status" value="1"/>
</dbReference>
<protein>
    <submittedName>
        <fullName evidence="3">Molybdopterin-guanine dinucleotide biosynthesis protein A</fullName>
    </submittedName>
</protein>
<keyword evidence="4" id="KW-1185">Reference proteome</keyword>
<evidence type="ECO:0000256" key="1">
    <source>
        <dbReference type="ARBA" id="ARBA00022842"/>
    </source>
</evidence>
<dbReference type="InterPro" id="IPR029044">
    <property type="entry name" value="Nucleotide-diphossugar_trans"/>
</dbReference>
<organism evidence="3 4">
    <name type="scientific">Methyloradius palustris</name>
    <dbReference type="NCBI Taxonomy" id="2778876"/>
    <lineage>
        <taxon>Bacteria</taxon>
        <taxon>Pseudomonadati</taxon>
        <taxon>Pseudomonadota</taxon>
        <taxon>Betaproteobacteria</taxon>
        <taxon>Nitrosomonadales</taxon>
        <taxon>Methylophilaceae</taxon>
        <taxon>Methyloradius</taxon>
    </lineage>
</organism>
<dbReference type="AlphaFoldDB" id="A0A8D5G2Y1"/>
<dbReference type="PANTHER" id="PTHR43777">
    <property type="entry name" value="MOLYBDENUM COFACTOR CYTIDYLYLTRANSFERASE"/>
    <property type="match status" value="1"/>
</dbReference>
<dbReference type="EMBL" id="AP024110">
    <property type="protein sequence ID" value="BCM25073.1"/>
    <property type="molecule type" value="Genomic_DNA"/>
</dbReference>
<dbReference type="Pfam" id="PF12804">
    <property type="entry name" value="NTP_transf_3"/>
    <property type="match status" value="1"/>
</dbReference>
<dbReference type="KEGG" id="mpau:ZMTM_13320"/>
<dbReference type="PANTHER" id="PTHR43777:SF1">
    <property type="entry name" value="MOLYBDENUM COFACTOR CYTIDYLYLTRANSFERASE"/>
    <property type="match status" value="1"/>
</dbReference>